<comment type="caution">
    <text evidence="1">The sequence shown here is derived from an EMBL/GenBank/DDBJ whole genome shotgun (WGS) entry which is preliminary data.</text>
</comment>
<dbReference type="HOGENOM" id="CLU_3085304_0_0_9"/>
<evidence type="ECO:0000313" key="1">
    <source>
        <dbReference type="EMBL" id="ETD11358.1"/>
    </source>
</evidence>
<gene>
    <name evidence="1" type="ORF">HMPREF1195_01809</name>
</gene>
<dbReference type="EMBL" id="AZJD01000009">
    <property type="protein sequence ID" value="ETD11358.1"/>
    <property type="molecule type" value="Genomic_DNA"/>
</dbReference>
<sequence>MKGKKFSHYPRLLSRAVTLVSQLYHGEITRSDFDIFYKRLGDQIEHEQKLNK</sequence>
<name>V8B8D4_STRPA</name>
<organism evidence="1 2">
    <name type="scientific">Streptococcus parasanguinis CC87K</name>
    <dbReference type="NCBI Taxonomy" id="1073372"/>
    <lineage>
        <taxon>Bacteria</taxon>
        <taxon>Bacillati</taxon>
        <taxon>Bacillota</taxon>
        <taxon>Bacilli</taxon>
        <taxon>Lactobacillales</taxon>
        <taxon>Streptococcaceae</taxon>
        <taxon>Streptococcus</taxon>
    </lineage>
</organism>
<dbReference type="Proteomes" id="UP000018716">
    <property type="component" value="Unassembled WGS sequence"/>
</dbReference>
<accession>V8B8D4</accession>
<reference evidence="1 2" key="1">
    <citation type="submission" date="2013-10" db="EMBL/GenBank/DDBJ databases">
        <title>The Genome Sequence of Streptococcus parasanguinis CC87K.</title>
        <authorList>
            <consortium name="The Broad Institute Genomics Platform"/>
            <person name="Earl A."/>
            <person name="Allen-Vercoe E."/>
            <person name="Daigneault M."/>
            <person name="Young S.K."/>
            <person name="Zeng Q."/>
            <person name="Gargeya S."/>
            <person name="Fitzgerald M."/>
            <person name="Abouelleil A."/>
            <person name="Alvarado L."/>
            <person name="Chapman S.B."/>
            <person name="Gainer-Dewar J."/>
            <person name="Goldberg J."/>
            <person name="Griggs A."/>
            <person name="Gujja S."/>
            <person name="Hansen M."/>
            <person name="Howarth C."/>
            <person name="Imamovic A."/>
            <person name="Ireland A."/>
            <person name="Larimer J."/>
            <person name="McCowan C."/>
            <person name="Murphy C."/>
            <person name="Pearson M."/>
            <person name="Poon T.W."/>
            <person name="Priest M."/>
            <person name="Roberts A."/>
            <person name="Saif S."/>
            <person name="Shea T."/>
            <person name="Sykes S."/>
            <person name="Wortman J."/>
            <person name="Nusbaum C."/>
            <person name="Birren B."/>
        </authorList>
    </citation>
    <scope>NUCLEOTIDE SEQUENCE [LARGE SCALE GENOMIC DNA]</scope>
    <source>
        <strain evidence="1 2">CC87K</strain>
    </source>
</reference>
<evidence type="ECO:0000313" key="2">
    <source>
        <dbReference type="Proteomes" id="UP000018716"/>
    </source>
</evidence>
<protein>
    <submittedName>
        <fullName evidence="1">Uncharacterized protein</fullName>
    </submittedName>
</protein>
<dbReference type="AlphaFoldDB" id="V8B8D4"/>
<keyword evidence="2" id="KW-1185">Reference proteome</keyword>
<proteinExistence type="predicted"/>